<gene>
    <name evidence="1" type="ORF">CCC_03354</name>
</gene>
<protein>
    <submittedName>
        <fullName evidence="1">Uncharacterized protein</fullName>
    </submittedName>
</protein>
<evidence type="ECO:0000313" key="2">
    <source>
        <dbReference type="Proteomes" id="UP000031971"/>
    </source>
</evidence>
<reference evidence="1 2" key="1">
    <citation type="submission" date="2015-01" db="EMBL/GenBank/DDBJ databases">
        <title>Genome Sequence of Magnetospirillum magnetotacticum Strain MS-1.</title>
        <authorList>
            <person name="Marinov G.K."/>
            <person name="Smalley M.D."/>
            <person name="DeSalvo G."/>
        </authorList>
    </citation>
    <scope>NUCLEOTIDE SEQUENCE [LARGE SCALE GENOMIC DNA]</scope>
    <source>
        <strain evidence="1 2">MS-1</strain>
    </source>
</reference>
<dbReference type="EMBL" id="JXSL01000025">
    <property type="protein sequence ID" value="KIL99136.1"/>
    <property type="molecule type" value="Genomic_DNA"/>
</dbReference>
<dbReference type="Proteomes" id="UP000031971">
    <property type="component" value="Unassembled WGS sequence"/>
</dbReference>
<accession>A0A0C2V250</accession>
<sequence>MEDNGNAIKNHFHIGQAQHITGTIDWAELQDAYDGCR</sequence>
<keyword evidence="2" id="KW-1185">Reference proteome</keyword>
<name>A0A0C2V250_PARME</name>
<organism evidence="1 2">
    <name type="scientific">Paramagnetospirillum magnetotacticum MS-1</name>
    <dbReference type="NCBI Taxonomy" id="272627"/>
    <lineage>
        <taxon>Bacteria</taxon>
        <taxon>Pseudomonadati</taxon>
        <taxon>Pseudomonadota</taxon>
        <taxon>Alphaproteobacteria</taxon>
        <taxon>Rhodospirillales</taxon>
        <taxon>Magnetospirillaceae</taxon>
        <taxon>Paramagnetospirillum</taxon>
    </lineage>
</organism>
<proteinExistence type="predicted"/>
<comment type="caution">
    <text evidence="1">The sequence shown here is derived from an EMBL/GenBank/DDBJ whole genome shotgun (WGS) entry which is preliminary data.</text>
</comment>
<dbReference type="AlphaFoldDB" id="A0A0C2V250"/>
<evidence type="ECO:0000313" key="1">
    <source>
        <dbReference type="EMBL" id="KIL99136.1"/>
    </source>
</evidence>